<keyword evidence="3 9" id="KW-0132">Cell division</keyword>
<keyword evidence="6 10" id="KW-0175">Coiled coil</keyword>
<evidence type="ECO:0000256" key="2">
    <source>
        <dbReference type="ARBA" id="ARBA00022454"/>
    </source>
</evidence>
<dbReference type="InterPro" id="IPR045143">
    <property type="entry name" value="Spc25"/>
</dbReference>
<dbReference type="GO" id="GO:0007059">
    <property type="term" value="P:chromosome segregation"/>
    <property type="evidence" value="ECO:0007669"/>
    <property type="project" value="InterPro"/>
</dbReference>
<organism evidence="13 14">
    <name type="scientific">Sporidiobolus salmonicolor</name>
    <name type="common">Yeast-like fungus</name>
    <name type="synonym">Sporobolomyces salmonicolor</name>
    <dbReference type="NCBI Taxonomy" id="5005"/>
    <lineage>
        <taxon>Eukaryota</taxon>
        <taxon>Fungi</taxon>
        <taxon>Dikarya</taxon>
        <taxon>Basidiomycota</taxon>
        <taxon>Pucciniomycotina</taxon>
        <taxon>Microbotryomycetes</taxon>
        <taxon>Sporidiobolales</taxon>
        <taxon>Sporidiobolaceae</taxon>
        <taxon>Sporobolomyces</taxon>
    </lineage>
</organism>
<comment type="similarity">
    <text evidence="1 9">Belongs to the SPC25 family.</text>
</comment>
<keyword evidence="8 9" id="KW-0137">Centromere</keyword>
<evidence type="ECO:0000259" key="12">
    <source>
        <dbReference type="Pfam" id="PF08234"/>
    </source>
</evidence>
<evidence type="ECO:0000256" key="4">
    <source>
        <dbReference type="ARBA" id="ARBA00022776"/>
    </source>
</evidence>
<evidence type="ECO:0000256" key="10">
    <source>
        <dbReference type="SAM" id="Coils"/>
    </source>
</evidence>
<keyword evidence="9" id="KW-0539">Nucleus</keyword>
<dbReference type="PANTHER" id="PTHR14281">
    <property type="entry name" value="KINETOCHORE PROTEIN SPC25-RELATED"/>
    <property type="match status" value="1"/>
</dbReference>
<dbReference type="InterPro" id="IPR013255">
    <property type="entry name" value="Spc25_C"/>
</dbReference>
<evidence type="ECO:0000313" key="14">
    <source>
        <dbReference type="Proteomes" id="UP000243876"/>
    </source>
</evidence>
<keyword evidence="7 9" id="KW-0131">Cell cycle</keyword>
<evidence type="ECO:0000256" key="8">
    <source>
        <dbReference type="ARBA" id="ARBA00023328"/>
    </source>
</evidence>
<dbReference type="EMBL" id="CENE01000008">
    <property type="protein sequence ID" value="CEQ40764.1"/>
    <property type="molecule type" value="Genomic_DNA"/>
</dbReference>
<protein>
    <recommendedName>
        <fullName evidence="9">Kinetochore protein SPC25</fullName>
    </recommendedName>
</protein>
<comment type="subcellular location">
    <subcellularLocation>
        <location evidence="9">Nucleus</location>
    </subcellularLocation>
    <subcellularLocation>
        <location evidence="9">Chromosome</location>
        <location evidence="9">Centromere</location>
        <location evidence="9">Kinetochore</location>
    </subcellularLocation>
</comment>
<dbReference type="GO" id="GO:0051301">
    <property type="term" value="P:cell division"/>
    <property type="evidence" value="ECO:0007669"/>
    <property type="project" value="UniProtKB-UniRule"/>
</dbReference>
<comment type="function">
    <text evidence="9">Acts as a component of the essential kinetochore-associated NDC80 complex, which is required for chromosome segregation and spindle checkpoint activity.</text>
</comment>
<accession>A0A0D6ELB4</accession>
<dbReference type="Proteomes" id="UP000243876">
    <property type="component" value="Unassembled WGS sequence"/>
</dbReference>
<feature type="region of interest" description="Disordered" evidence="11">
    <location>
        <begin position="1"/>
        <end position="59"/>
    </location>
</feature>
<gene>
    <name evidence="13" type="primary">SPOSA6832_02394</name>
</gene>
<dbReference type="Gene3D" id="3.30.457.50">
    <property type="entry name" value="Chromosome segregation protein Spc25"/>
    <property type="match status" value="1"/>
</dbReference>
<evidence type="ECO:0000256" key="11">
    <source>
        <dbReference type="SAM" id="MobiDB-lite"/>
    </source>
</evidence>
<feature type="compositionally biased region" description="Low complexity" evidence="11">
    <location>
        <begin position="14"/>
        <end position="26"/>
    </location>
</feature>
<keyword evidence="5 9" id="KW-0995">Kinetochore</keyword>
<dbReference type="GO" id="GO:0005634">
    <property type="term" value="C:nucleus"/>
    <property type="evidence" value="ECO:0007669"/>
    <property type="project" value="UniProtKB-SubCell"/>
</dbReference>
<keyword evidence="4 9" id="KW-0498">Mitosis</keyword>
<keyword evidence="14" id="KW-1185">Reference proteome</keyword>
<name>A0A0D6ELB4_SPOSA</name>
<dbReference type="GO" id="GO:0031262">
    <property type="term" value="C:Ndc80 complex"/>
    <property type="evidence" value="ECO:0007669"/>
    <property type="project" value="InterPro"/>
</dbReference>
<reference evidence="14" key="1">
    <citation type="submission" date="2015-02" db="EMBL/GenBank/DDBJ databases">
        <authorList>
            <person name="Gon?alves P."/>
        </authorList>
    </citation>
    <scope>NUCLEOTIDE SEQUENCE [LARGE SCALE GENOMIC DNA]</scope>
</reference>
<evidence type="ECO:0000256" key="7">
    <source>
        <dbReference type="ARBA" id="ARBA00023306"/>
    </source>
</evidence>
<evidence type="ECO:0000256" key="1">
    <source>
        <dbReference type="ARBA" id="ARBA00006379"/>
    </source>
</evidence>
<evidence type="ECO:0000313" key="13">
    <source>
        <dbReference type="EMBL" id="CEQ40764.1"/>
    </source>
</evidence>
<feature type="compositionally biased region" description="Polar residues" evidence="11">
    <location>
        <begin position="1"/>
        <end position="13"/>
    </location>
</feature>
<evidence type="ECO:0000256" key="6">
    <source>
        <dbReference type="ARBA" id="ARBA00023054"/>
    </source>
</evidence>
<keyword evidence="2 9" id="KW-0158">Chromosome</keyword>
<proteinExistence type="inferred from homology"/>
<dbReference type="Pfam" id="PF08234">
    <property type="entry name" value="Spindle_Spc25"/>
    <property type="match status" value="2"/>
</dbReference>
<comment type="subunit">
    <text evidence="9">Component of the NDC80 complex.</text>
</comment>
<feature type="domain" description="Chromosome segregation protein Spc25 C-terminal" evidence="12">
    <location>
        <begin position="231"/>
        <end position="262"/>
    </location>
</feature>
<dbReference type="OrthoDB" id="4056921at2759"/>
<dbReference type="AlphaFoldDB" id="A0A0D6ELB4"/>
<evidence type="ECO:0000256" key="9">
    <source>
        <dbReference type="RuleBase" id="RU367150"/>
    </source>
</evidence>
<evidence type="ECO:0000256" key="5">
    <source>
        <dbReference type="ARBA" id="ARBA00022838"/>
    </source>
</evidence>
<feature type="domain" description="Chromosome segregation protein Spc25 C-terminal" evidence="12">
    <location>
        <begin position="293"/>
        <end position="322"/>
    </location>
</feature>
<dbReference type="CDD" id="cd23784">
    <property type="entry name" value="RWD_Spc25"/>
    <property type="match status" value="1"/>
</dbReference>
<evidence type="ECO:0000256" key="3">
    <source>
        <dbReference type="ARBA" id="ARBA00022618"/>
    </source>
</evidence>
<dbReference type="PANTHER" id="PTHR14281:SF0">
    <property type="entry name" value="KINETOCHORE PROTEIN SPC25"/>
    <property type="match status" value="1"/>
</dbReference>
<sequence length="355" mass="40373">MPTTPRTASTAYASTPRSTSRRLTTTFNTPSRVPVSRPLEHQPLAPINPKKYPDRPYADDPDLALMLQADLEAVDTAVHLLQHSTEEHRKALRECLAAIDTEKTRLERMTKEVGEQAKEIRKNVDKEKSDMDQAKAREAEVHKRGSALRVQVESAQQEVREVGAKLQARRDCMSPLFPSSSLQPAGVDLDLSFPRRVKAKQREAFNTQLQRNKPELDFFEQKLGLKIRGKGHDIVQFKFTHLDRTSYSRAFSFDLDASQSLYSRLPPLLRPLPFFSLTAPVSIVSALSPTAYLPPSVLSPLLEQLNASRDLYAFIRAMRRAFWVEVEVEKKLGMGALERDKERERERVRTEGRGR</sequence>
<feature type="coiled-coil region" evidence="10">
    <location>
        <begin position="92"/>
        <end position="137"/>
    </location>
</feature>